<sequence length="144" mass="14262">MVSVRILGAIGLILAAGEAQASSIIVLGAPASTPSVVRLGAPKTVTMAESKAGNSTSSVVALGVAEPDVTYEKVAAIPNQPELKRGFMPGPMIIRGGIVGGDFSIPTPAAAAATPQAGSGNKTQAANSPPAPQPTPIPETDQAR</sequence>
<feature type="compositionally biased region" description="Polar residues" evidence="1">
    <location>
        <begin position="118"/>
        <end position="127"/>
    </location>
</feature>
<feature type="compositionally biased region" description="Low complexity" evidence="1">
    <location>
        <begin position="106"/>
        <end position="117"/>
    </location>
</feature>
<keyword evidence="2" id="KW-0732">Signal</keyword>
<name>A0A2A6FC53_9HYPH</name>
<dbReference type="RefSeq" id="WP_097575534.1">
    <property type="nucleotide sequence ID" value="NZ_NWQG01000139.1"/>
</dbReference>
<dbReference type="Proteomes" id="UP000219182">
    <property type="component" value="Unassembled WGS sequence"/>
</dbReference>
<evidence type="ECO:0000256" key="2">
    <source>
        <dbReference type="SAM" id="SignalP"/>
    </source>
</evidence>
<protein>
    <submittedName>
        <fullName evidence="3">Uncharacterized protein</fullName>
    </submittedName>
</protein>
<dbReference type="AlphaFoldDB" id="A0A2A6FC53"/>
<evidence type="ECO:0000256" key="1">
    <source>
        <dbReference type="SAM" id="MobiDB-lite"/>
    </source>
</evidence>
<evidence type="ECO:0000313" key="4">
    <source>
        <dbReference type="Proteomes" id="UP000219182"/>
    </source>
</evidence>
<dbReference type="EMBL" id="NWQG01000139">
    <property type="protein sequence ID" value="PDQ19246.1"/>
    <property type="molecule type" value="Genomic_DNA"/>
</dbReference>
<organism evidence="3 4">
    <name type="scientific">Mesorhizobium sanjuanii</name>
    <dbReference type="NCBI Taxonomy" id="2037900"/>
    <lineage>
        <taxon>Bacteria</taxon>
        <taxon>Pseudomonadati</taxon>
        <taxon>Pseudomonadota</taxon>
        <taxon>Alphaproteobacteria</taxon>
        <taxon>Hyphomicrobiales</taxon>
        <taxon>Phyllobacteriaceae</taxon>
        <taxon>Mesorhizobium</taxon>
    </lineage>
</organism>
<proteinExistence type="predicted"/>
<feature type="chain" id="PRO_5013218626" evidence="2">
    <location>
        <begin position="22"/>
        <end position="144"/>
    </location>
</feature>
<accession>A0A2A6FC53</accession>
<comment type="caution">
    <text evidence="3">The sequence shown here is derived from an EMBL/GenBank/DDBJ whole genome shotgun (WGS) entry which is preliminary data.</text>
</comment>
<evidence type="ECO:0000313" key="3">
    <source>
        <dbReference type="EMBL" id="PDQ19246.1"/>
    </source>
</evidence>
<keyword evidence="4" id="KW-1185">Reference proteome</keyword>
<gene>
    <name evidence="3" type="ORF">CN311_20475</name>
</gene>
<feature type="region of interest" description="Disordered" evidence="1">
    <location>
        <begin position="105"/>
        <end position="144"/>
    </location>
</feature>
<feature type="signal peptide" evidence="2">
    <location>
        <begin position="1"/>
        <end position="21"/>
    </location>
</feature>
<reference evidence="3 4" key="1">
    <citation type="submission" date="2017-09" db="EMBL/GenBank/DDBJ databases">
        <title>Mesorhizobum sanjuanii sp. nov. isolated from nodules of Lotus tenuis in saline-alkaline lowlands of Flooding Pampa.</title>
        <authorList>
            <person name="Sannazzaro A.I."/>
            <person name="Torres Tejerizo G.A."/>
            <person name="Fontana F."/>
            <person name="Cumpa Velazquez L.M."/>
            <person name="Hansen L."/>
            <person name="Pistorio M."/>
            <person name="Estrella M.J."/>
        </authorList>
    </citation>
    <scope>NUCLEOTIDE SEQUENCE [LARGE SCALE GENOMIC DNA]</scope>
    <source>
        <strain evidence="3 4">BSA136</strain>
    </source>
</reference>